<evidence type="ECO:0000313" key="6">
    <source>
        <dbReference type="EMBL" id="MDV2078722.1"/>
    </source>
</evidence>
<sequence>MNASTTWHPVCERDALTDRQAVEFTVDDTPGFVMLHRDRLVAYANRCPHLGIELNWMPGRFLDADGDFIQCATHGALFTPDRGHCIAGPCQGDALSPLEVRESRGQILVRVPD</sequence>
<dbReference type="PANTHER" id="PTHR40261">
    <property type="match status" value="1"/>
</dbReference>
<keyword evidence="1" id="KW-0001">2Fe-2S</keyword>
<accession>A0ABU3VXK2</accession>
<proteinExistence type="predicted"/>
<dbReference type="InterPro" id="IPR036922">
    <property type="entry name" value="Rieske_2Fe-2S_sf"/>
</dbReference>
<dbReference type="Gene3D" id="2.102.10.10">
    <property type="entry name" value="Rieske [2Fe-2S] iron-sulphur domain"/>
    <property type="match status" value="1"/>
</dbReference>
<evidence type="ECO:0000313" key="7">
    <source>
        <dbReference type="Proteomes" id="UP001269819"/>
    </source>
</evidence>
<evidence type="ECO:0000259" key="5">
    <source>
        <dbReference type="PROSITE" id="PS51296"/>
    </source>
</evidence>
<dbReference type="PANTHER" id="PTHR40261:SF1">
    <property type="entry name" value="RIESKE DOMAIN-CONTAINING PROTEIN"/>
    <property type="match status" value="1"/>
</dbReference>
<protein>
    <submittedName>
        <fullName evidence="6">Rieske 2Fe-2S domain-containing protein</fullName>
    </submittedName>
</protein>
<dbReference type="EMBL" id="JAWIIJ010000005">
    <property type="protein sequence ID" value="MDV2078722.1"/>
    <property type="molecule type" value="Genomic_DNA"/>
</dbReference>
<keyword evidence="4" id="KW-0411">Iron-sulfur</keyword>
<keyword evidence="7" id="KW-1185">Reference proteome</keyword>
<evidence type="ECO:0000256" key="3">
    <source>
        <dbReference type="ARBA" id="ARBA00023004"/>
    </source>
</evidence>
<evidence type="ECO:0000256" key="2">
    <source>
        <dbReference type="ARBA" id="ARBA00022723"/>
    </source>
</evidence>
<dbReference type="PROSITE" id="PS51296">
    <property type="entry name" value="RIESKE"/>
    <property type="match status" value="1"/>
</dbReference>
<reference evidence="6 7" key="1">
    <citation type="submission" date="2023-10" db="EMBL/GenBank/DDBJ databases">
        <title>Characteristics and mechanism of a salt-tolerant marine origin heterotrophic nitrifying- aerobic denitrifying bacteria Marinobacter xestospongiae HN1.</title>
        <authorList>
            <person name="Qi R."/>
        </authorList>
    </citation>
    <scope>NUCLEOTIDE SEQUENCE [LARGE SCALE GENOMIC DNA]</scope>
    <source>
        <strain evidence="6 7">HN1</strain>
    </source>
</reference>
<keyword evidence="2" id="KW-0479">Metal-binding</keyword>
<dbReference type="CDD" id="cd03467">
    <property type="entry name" value="Rieske"/>
    <property type="match status" value="1"/>
</dbReference>
<dbReference type="RefSeq" id="WP_316973436.1">
    <property type="nucleotide sequence ID" value="NZ_JAWIIJ010000005.1"/>
</dbReference>
<name>A0ABU3VXK2_9GAMM</name>
<dbReference type="Proteomes" id="UP001269819">
    <property type="component" value="Unassembled WGS sequence"/>
</dbReference>
<feature type="domain" description="Rieske" evidence="5">
    <location>
        <begin position="7"/>
        <end position="109"/>
    </location>
</feature>
<dbReference type="SUPFAM" id="SSF50022">
    <property type="entry name" value="ISP domain"/>
    <property type="match status" value="1"/>
</dbReference>
<dbReference type="Pfam" id="PF00355">
    <property type="entry name" value="Rieske"/>
    <property type="match status" value="1"/>
</dbReference>
<comment type="caution">
    <text evidence="6">The sequence shown here is derived from an EMBL/GenBank/DDBJ whole genome shotgun (WGS) entry which is preliminary data.</text>
</comment>
<evidence type="ECO:0000256" key="4">
    <source>
        <dbReference type="ARBA" id="ARBA00023014"/>
    </source>
</evidence>
<dbReference type="InterPro" id="IPR017941">
    <property type="entry name" value="Rieske_2Fe-2S"/>
</dbReference>
<evidence type="ECO:0000256" key="1">
    <source>
        <dbReference type="ARBA" id="ARBA00022714"/>
    </source>
</evidence>
<gene>
    <name evidence="6" type="ORF">RYS15_08495</name>
</gene>
<keyword evidence="3" id="KW-0408">Iron</keyword>
<organism evidence="6 7">
    <name type="scientific">Marinobacter xestospongiae</name>
    <dbReference type="NCBI Taxonomy" id="994319"/>
    <lineage>
        <taxon>Bacteria</taxon>
        <taxon>Pseudomonadati</taxon>
        <taxon>Pseudomonadota</taxon>
        <taxon>Gammaproteobacteria</taxon>
        <taxon>Pseudomonadales</taxon>
        <taxon>Marinobacteraceae</taxon>
        <taxon>Marinobacter</taxon>
    </lineage>
</organism>